<reference evidence="12" key="1">
    <citation type="submission" date="2015-05" db="EMBL/GenBank/DDBJ databases">
        <authorList>
            <person name="Fogelqvist Johan"/>
        </authorList>
    </citation>
    <scope>NUCLEOTIDE SEQUENCE [LARGE SCALE GENOMIC DNA]</scope>
</reference>
<dbReference type="GO" id="GO:0005524">
    <property type="term" value="F:ATP binding"/>
    <property type="evidence" value="ECO:0007669"/>
    <property type="project" value="UniProtKB-KW"/>
</dbReference>
<dbReference type="PROSITE" id="PS01058">
    <property type="entry name" value="SAICAR_SYNTHETASE_2"/>
    <property type="match status" value="1"/>
</dbReference>
<comment type="pathway">
    <text evidence="1">Purine metabolism; IMP biosynthesis via de novo pathway; 5-amino-1-(5-phospho-D-ribosyl)imidazole-4-carboxamide from 5-amino-1-(5-phospho-D-ribosyl)imidazole-4-carboxylate: step 1/2.</text>
</comment>
<dbReference type="CDD" id="cd01414">
    <property type="entry name" value="SAICAR_synt_Sc"/>
    <property type="match status" value="1"/>
</dbReference>
<gene>
    <name evidence="11" type="ORF">BN1723_008631</name>
</gene>
<dbReference type="PANTHER" id="PTHR43700">
    <property type="entry name" value="PHOSPHORIBOSYLAMINOIMIDAZOLE-SUCCINOCARBOXAMIDE SYNTHASE"/>
    <property type="match status" value="1"/>
</dbReference>
<dbReference type="Gene3D" id="3.30.470.20">
    <property type="entry name" value="ATP-grasp fold, B domain"/>
    <property type="match status" value="1"/>
</dbReference>
<dbReference type="PROSITE" id="PS01057">
    <property type="entry name" value="SAICAR_SYNTHETASE_1"/>
    <property type="match status" value="1"/>
</dbReference>
<dbReference type="SUPFAM" id="SSF56104">
    <property type="entry name" value="SAICAR synthase-like"/>
    <property type="match status" value="1"/>
</dbReference>
<feature type="non-terminal residue" evidence="11">
    <location>
        <position position="315"/>
    </location>
</feature>
<evidence type="ECO:0000256" key="8">
    <source>
        <dbReference type="ARBA" id="ARBA00022840"/>
    </source>
</evidence>
<keyword evidence="5" id="KW-0436">Ligase</keyword>
<dbReference type="NCBIfam" id="NF010568">
    <property type="entry name" value="PRK13961.1"/>
    <property type="match status" value="1"/>
</dbReference>
<dbReference type="GO" id="GO:0004639">
    <property type="term" value="F:phosphoribosylaminoimidazolesuccinocarboxamide synthase activity"/>
    <property type="evidence" value="ECO:0007669"/>
    <property type="project" value="UniProtKB-EC"/>
</dbReference>
<dbReference type="Gene3D" id="3.30.200.20">
    <property type="entry name" value="Phosphorylase Kinase, domain 1"/>
    <property type="match status" value="1"/>
</dbReference>
<comment type="similarity">
    <text evidence="2">Belongs to the SAICAR synthetase family.</text>
</comment>
<evidence type="ECO:0000256" key="3">
    <source>
        <dbReference type="ARBA" id="ARBA00012217"/>
    </source>
</evidence>
<keyword evidence="8" id="KW-0067">ATP-binding</keyword>
<evidence type="ECO:0000256" key="9">
    <source>
        <dbReference type="ARBA" id="ARBA00030409"/>
    </source>
</evidence>
<dbReference type="EMBL" id="CVQI01000447">
    <property type="protein sequence ID" value="CRJ96505.1"/>
    <property type="molecule type" value="Genomic_DNA"/>
</dbReference>
<dbReference type="EC" id="6.3.2.6" evidence="3"/>
<evidence type="ECO:0000256" key="5">
    <source>
        <dbReference type="ARBA" id="ARBA00022598"/>
    </source>
</evidence>
<name>A0A0G4KIJ1_VERLO</name>
<accession>A0A0G4KIJ1</accession>
<evidence type="ECO:0000256" key="6">
    <source>
        <dbReference type="ARBA" id="ARBA00022741"/>
    </source>
</evidence>
<keyword evidence="6" id="KW-0547">Nucleotide-binding</keyword>
<evidence type="ECO:0000256" key="2">
    <source>
        <dbReference type="ARBA" id="ARBA00010190"/>
    </source>
</evidence>
<dbReference type="HAMAP" id="MF_00137">
    <property type="entry name" value="SAICAR_synth"/>
    <property type="match status" value="1"/>
</dbReference>
<sequence length="315" mass="34070">MSSSAPLTTLSLPSLERIASGKVRDLFALPDDPTSLLFVATDRISAYDVILQNGIPNKGAVLTLLSQFWFGLLAERVPGLRTHFLSLGAPASLPLTPAERALTAHRAMRVRRLKVFPVEAIVRGYLAGSGYAEYARSSTVHGIPLPAGLRRCEKLPTPLYTPSTKADQGQHDENIHPDAAAALVGAAYAPRIERLALALYTAAAEYALARGVIIADTKFEFGLDEATDDIVLVDETLTPDSSRFWPADRYEVGREQESFDKQFVRDWLVARGLKGVDGVAVPDDVAAQTAEKYREIFAKLTGEPFEAAVAHVGAA</sequence>
<dbReference type="UniPathway" id="UPA00074">
    <property type="reaction ID" value="UER00131"/>
</dbReference>
<feature type="domain" description="SAICAR synthetase/ADE2 N-terminal" evidence="10">
    <location>
        <begin position="18"/>
        <end position="270"/>
    </location>
</feature>
<dbReference type="InterPro" id="IPR018236">
    <property type="entry name" value="SAICAR_synthetase_CS"/>
</dbReference>
<evidence type="ECO:0000313" key="11">
    <source>
        <dbReference type="EMBL" id="CRJ96505.1"/>
    </source>
</evidence>
<evidence type="ECO:0000256" key="7">
    <source>
        <dbReference type="ARBA" id="ARBA00022755"/>
    </source>
</evidence>
<dbReference type="Pfam" id="PF01259">
    <property type="entry name" value="SAICAR_synt"/>
    <property type="match status" value="1"/>
</dbReference>
<dbReference type="GO" id="GO:0005737">
    <property type="term" value="C:cytoplasm"/>
    <property type="evidence" value="ECO:0007669"/>
    <property type="project" value="TreeGrafter"/>
</dbReference>
<dbReference type="GO" id="GO:0006189">
    <property type="term" value="P:'de novo' IMP biosynthetic process"/>
    <property type="evidence" value="ECO:0007669"/>
    <property type="project" value="UniProtKB-UniPathway"/>
</dbReference>
<dbReference type="AlphaFoldDB" id="A0A0G4KIJ1"/>
<evidence type="ECO:0000256" key="4">
    <source>
        <dbReference type="ARBA" id="ARBA00016460"/>
    </source>
</evidence>
<dbReference type="Proteomes" id="UP000045706">
    <property type="component" value="Unassembled WGS sequence"/>
</dbReference>
<dbReference type="InterPro" id="IPR001636">
    <property type="entry name" value="SAICAR_synth"/>
</dbReference>
<dbReference type="PANTHER" id="PTHR43700:SF1">
    <property type="entry name" value="PHOSPHORIBOSYLAMINOIMIDAZOLE-SUCCINOCARBOXAMIDE SYNTHASE"/>
    <property type="match status" value="1"/>
</dbReference>
<evidence type="ECO:0000313" key="12">
    <source>
        <dbReference type="Proteomes" id="UP000045706"/>
    </source>
</evidence>
<dbReference type="InterPro" id="IPR028923">
    <property type="entry name" value="SAICAR_synt/ADE2_N"/>
</dbReference>
<evidence type="ECO:0000256" key="1">
    <source>
        <dbReference type="ARBA" id="ARBA00004672"/>
    </source>
</evidence>
<organism evidence="11 12">
    <name type="scientific">Verticillium longisporum</name>
    <name type="common">Verticillium dahliae var. longisporum</name>
    <dbReference type="NCBI Taxonomy" id="100787"/>
    <lineage>
        <taxon>Eukaryota</taxon>
        <taxon>Fungi</taxon>
        <taxon>Dikarya</taxon>
        <taxon>Ascomycota</taxon>
        <taxon>Pezizomycotina</taxon>
        <taxon>Sordariomycetes</taxon>
        <taxon>Hypocreomycetidae</taxon>
        <taxon>Glomerellales</taxon>
        <taxon>Plectosphaerellaceae</taxon>
        <taxon>Verticillium</taxon>
    </lineage>
</organism>
<keyword evidence="7" id="KW-0658">Purine biosynthesis</keyword>
<protein>
    <recommendedName>
        <fullName evidence="4">Phosphoribosylaminoimidazole-succinocarboxamide synthase</fullName>
        <ecNumber evidence="3">6.3.2.6</ecNumber>
    </recommendedName>
    <alternativeName>
        <fullName evidence="9">SAICAR synthetase</fullName>
    </alternativeName>
</protein>
<proteinExistence type="inferred from homology"/>
<evidence type="ECO:0000259" key="10">
    <source>
        <dbReference type="Pfam" id="PF01259"/>
    </source>
</evidence>
<dbReference type="NCBIfam" id="TIGR00081">
    <property type="entry name" value="purC"/>
    <property type="match status" value="1"/>
</dbReference>
<dbReference type="FunFam" id="3.30.470.20:FF:000015">
    <property type="entry name" value="Phosphoribosylaminoimidazole-succinocarboxamide synthase"/>
    <property type="match status" value="1"/>
</dbReference>